<sequence>MGPDFSSFMHEEGKLDDFAREGSADNLHSDVSVDAKDSDGQTPLHWAVDLDHIDINLKVTQPFRSSNKERCMDK</sequence>
<name>A0ACB9G177_9ASTR</name>
<accession>A0ACB9G177</accession>
<keyword evidence="2" id="KW-1185">Reference proteome</keyword>
<dbReference type="Proteomes" id="UP001056120">
    <property type="component" value="Linkage Group LG15"/>
</dbReference>
<gene>
    <name evidence="1" type="ORF">L1987_46615</name>
</gene>
<proteinExistence type="predicted"/>
<evidence type="ECO:0000313" key="1">
    <source>
        <dbReference type="EMBL" id="KAI3776825.1"/>
    </source>
</evidence>
<evidence type="ECO:0000313" key="2">
    <source>
        <dbReference type="Proteomes" id="UP001056120"/>
    </source>
</evidence>
<reference evidence="1 2" key="2">
    <citation type="journal article" date="2022" name="Mol. Ecol. Resour.">
        <title>The genomes of chicory, endive, great burdock and yacon provide insights into Asteraceae paleo-polyploidization history and plant inulin production.</title>
        <authorList>
            <person name="Fan W."/>
            <person name="Wang S."/>
            <person name="Wang H."/>
            <person name="Wang A."/>
            <person name="Jiang F."/>
            <person name="Liu H."/>
            <person name="Zhao H."/>
            <person name="Xu D."/>
            <person name="Zhang Y."/>
        </authorList>
    </citation>
    <scope>NUCLEOTIDE SEQUENCE [LARGE SCALE GENOMIC DNA]</scope>
    <source>
        <strain evidence="2">cv. Yunnan</strain>
        <tissue evidence="1">Leaves</tissue>
    </source>
</reference>
<reference evidence="2" key="1">
    <citation type="journal article" date="2022" name="Mol. Ecol. Resour.">
        <title>The genomes of chicory, endive, great burdock and yacon provide insights into Asteraceae palaeo-polyploidization history and plant inulin production.</title>
        <authorList>
            <person name="Fan W."/>
            <person name="Wang S."/>
            <person name="Wang H."/>
            <person name="Wang A."/>
            <person name="Jiang F."/>
            <person name="Liu H."/>
            <person name="Zhao H."/>
            <person name="Xu D."/>
            <person name="Zhang Y."/>
        </authorList>
    </citation>
    <scope>NUCLEOTIDE SEQUENCE [LARGE SCALE GENOMIC DNA]</scope>
    <source>
        <strain evidence="2">cv. Yunnan</strain>
    </source>
</reference>
<dbReference type="EMBL" id="CM042032">
    <property type="protein sequence ID" value="KAI3776825.1"/>
    <property type="molecule type" value="Genomic_DNA"/>
</dbReference>
<protein>
    <submittedName>
        <fullName evidence="1">Uncharacterized protein</fullName>
    </submittedName>
</protein>
<organism evidence="1 2">
    <name type="scientific">Smallanthus sonchifolius</name>
    <dbReference type="NCBI Taxonomy" id="185202"/>
    <lineage>
        <taxon>Eukaryota</taxon>
        <taxon>Viridiplantae</taxon>
        <taxon>Streptophyta</taxon>
        <taxon>Embryophyta</taxon>
        <taxon>Tracheophyta</taxon>
        <taxon>Spermatophyta</taxon>
        <taxon>Magnoliopsida</taxon>
        <taxon>eudicotyledons</taxon>
        <taxon>Gunneridae</taxon>
        <taxon>Pentapetalae</taxon>
        <taxon>asterids</taxon>
        <taxon>campanulids</taxon>
        <taxon>Asterales</taxon>
        <taxon>Asteraceae</taxon>
        <taxon>Asteroideae</taxon>
        <taxon>Heliantheae alliance</taxon>
        <taxon>Millerieae</taxon>
        <taxon>Smallanthus</taxon>
    </lineage>
</organism>
<comment type="caution">
    <text evidence="1">The sequence shown here is derived from an EMBL/GenBank/DDBJ whole genome shotgun (WGS) entry which is preliminary data.</text>
</comment>